<organism evidence="1 2">
    <name type="scientific">Candidatus Filomicrobium marinum</name>
    <dbReference type="NCBI Taxonomy" id="1608628"/>
    <lineage>
        <taxon>Bacteria</taxon>
        <taxon>Pseudomonadati</taxon>
        <taxon>Pseudomonadota</taxon>
        <taxon>Alphaproteobacteria</taxon>
        <taxon>Hyphomicrobiales</taxon>
        <taxon>Hyphomicrobiaceae</taxon>
        <taxon>Filomicrobium</taxon>
    </lineage>
</organism>
<evidence type="ECO:0000313" key="2">
    <source>
        <dbReference type="Proteomes" id="UP000033187"/>
    </source>
</evidence>
<keyword evidence="2" id="KW-1185">Reference proteome</keyword>
<protein>
    <submittedName>
        <fullName evidence="1">Uncharacterized protein</fullName>
    </submittedName>
</protein>
<dbReference type="Proteomes" id="UP000033187">
    <property type="component" value="Chromosome 1"/>
</dbReference>
<accession>A0A0D6JFP6</accession>
<evidence type="ECO:0000313" key="1">
    <source>
        <dbReference type="EMBL" id="CPR18791.1"/>
    </source>
</evidence>
<gene>
    <name evidence="1" type="ORF">YBN1229_v1_1868</name>
</gene>
<sequence>MALKHVRLELARDPDFPNGSRDRGYEFVAPLDDNGHLDAKEWRQNRDRCRVKRIWPHEPSPIGHLVHKPGGVWAFDYDTTRSDDDEAGFKLDKHKLVPGEYISFRESDGEMRTFYVVAVSDLD</sequence>
<dbReference type="KEGG" id="fil:BN1229_v1_1865"/>
<reference evidence="2" key="1">
    <citation type="submission" date="2015-02" db="EMBL/GenBank/DDBJ databases">
        <authorList>
            <person name="Chooi Y.-H."/>
        </authorList>
    </citation>
    <scope>NUCLEOTIDE SEQUENCE [LARGE SCALE GENOMIC DNA]</scope>
    <source>
        <strain evidence="2">strain Y</strain>
    </source>
</reference>
<proteinExistence type="predicted"/>
<dbReference type="EMBL" id="LN829119">
    <property type="protein sequence ID" value="CPR18791.1"/>
    <property type="molecule type" value="Genomic_DNA"/>
</dbReference>
<dbReference type="AlphaFoldDB" id="A0A0D6JFP6"/>
<dbReference type="RefSeq" id="WP_046477991.1">
    <property type="nucleotide sequence ID" value="NZ_LN829118.1"/>
</dbReference>
<name>A0A0D6JFP6_9HYPH</name>
<dbReference type="KEGG" id="fiy:BN1229_v1_1868"/>
<dbReference type="OrthoDB" id="9801741at2"/>